<keyword evidence="1" id="KW-0732">Signal</keyword>
<feature type="domain" description="RNase H type-1" evidence="2">
    <location>
        <begin position="50"/>
        <end position="172"/>
    </location>
</feature>
<dbReference type="InterPro" id="IPR002156">
    <property type="entry name" value="RNaseH_domain"/>
</dbReference>
<accession>A0AAW2DT29</accession>
<dbReference type="InterPro" id="IPR012337">
    <property type="entry name" value="RNaseH-like_sf"/>
</dbReference>
<dbReference type="Pfam" id="PF13456">
    <property type="entry name" value="RVT_3"/>
    <property type="match status" value="1"/>
</dbReference>
<dbReference type="Proteomes" id="UP001459277">
    <property type="component" value="Unassembled WGS sequence"/>
</dbReference>
<dbReference type="InterPro" id="IPR044730">
    <property type="entry name" value="RNase_H-like_dom_plant"/>
</dbReference>
<organism evidence="3 4">
    <name type="scientific">Lithocarpus litseifolius</name>
    <dbReference type="NCBI Taxonomy" id="425828"/>
    <lineage>
        <taxon>Eukaryota</taxon>
        <taxon>Viridiplantae</taxon>
        <taxon>Streptophyta</taxon>
        <taxon>Embryophyta</taxon>
        <taxon>Tracheophyta</taxon>
        <taxon>Spermatophyta</taxon>
        <taxon>Magnoliopsida</taxon>
        <taxon>eudicotyledons</taxon>
        <taxon>Gunneridae</taxon>
        <taxon>Pentapetalae</taxon>
        <taxon>rosids</taxon>
        <taxon>fabids</taxon>
        <taxon>Fagales</taxon>
        <taxon>Fagaceae</taxon>
        <taxon>Lithocarpus</taxon>
    </lineage>
</organism>
<protein>
    <recommendedName>
        <fullName evidence="2">RNase H type-1 domain-containing protein</fullName>
    </recommendedName>
</protein>
<dbReference type="PANTHER" id="PTHR47074:SF48">
    <property type="entry name" value="POLYNUCLEOTIDYL TRANSFERASE, RIBONUCLEASE H-LIKE SUPERFAMILY PROTEIN"/>
    <property type="match status" value="1"/>
</dbReference>
<dbReference type="InterPro" id="IPR052929">
    <property type="entry name" value="RNase_H-like_EbsB-rel"/>
</dbReference>
<evidence type="ECO:0000313" key="4">
    <source>
        <dbReference type="Proteomes" id="UP001459277"/>
    </source>
</evidence>
<dbReference type="AlphaFoldDB" id="A0AAW2DT29"/>
<reference evidence="3 4" key="1">
    <citation type="submission" date="2024-01" db="EMBL/GenBank/DDBJ databases">
        <title>A telomere-to-telomere, gap-free genome of sweet tea (Lithocarpus litseifolius).</title>
        <authorList>
            <person name="Zhou J."/>
        </authorList>
    </citation>
    <scope>NUCLEOTIDE SEQUENCE [LARGE SCALE GENOMIC DNA]</scope>
    <source>
        <strain evidence="3">Zhou-2022a</strain>
        <tissue evidence="3">Leaf</tissue>
    </source>
</reference>
<keyword evidence="4" id="KW-1185">Reference proteome</keyword>
<comment type="caution">
    <text evidence="3">The sequence shown here is derived from an EMBL/GenBank/DDBJ whole genome shotgun (WGS) entry which is preliminary data.</text>
</comment>
<dbReference type="Gene3D" id="3.30.420.10">
    <property type="entry name" value="Ribonuclease H-like superfamily/Ribonuclease H"/>
    <property type="match status" value="1"/>
</dbReference>
<dbReference type="GO" id="GO:0003676">
    <property type="term" value="F:nucleic acid binding"/>
    <property type="evidence" value="ECO:0007669"/>
    <property type="project" value="InterPro"/>
</dbReference>
<dbReference type="SUPFAM" id="SSF53098">
    <property type="entry name" value="Ribonuclease H-like"/>
    <property type="match status" value="1"/>
</dbReference>
<dbReference type="PANTHER" id="PTHR47074">
    <property type="entry name" value="BNAC02G40300D PROTEIN"/>
    <property type="match status" value="1"/>
</dbReference>
<dbReference type="InterPro" id="IPR036397">
    <property type="entry name" value="RNaseH_sf"/>
</dbReference>
<evidence type="ECO:0000256" key="1">
    <source>
        <dbReference type="SAM" id="SignalP"/>
    </source>
</evidence>
<proteinExistence type="predicted"/>
<dbReference type="GO" id="GO:0004523">
    <property type="term" value="F:RNA-DNA hybrid ribonuclease activity"/>
    <property type="evidence" value="ECO:0007669"/>
    <property type="project" value="InterPro"/>
</dbReference>
<feature type="chain" id="PRO_5043867445" description="RNase H type-1 domain-containing protein" evidence="1">
    <location>
        <begin position="23"/>
        <end position="198"/>
    </location>
</feature>
<name>A0AAW2DT29_9ROSI</name>
<evidence type="ECO:0000259" key="2">
    <source>
        <dbReference type="Pfam" id="PF13456"/>
    </source>
</evidence>
<sequence length="198" mass="21617">MLGKWLASIITTAGRLLQDFLAAQDPAPAAPPHTFQQQWQPPDSQNYKANFDAAVFKATNSAGIGVIIKDCDGEVFGALSLPIPLSQSVDELEALACRRAVRFAWEIGLSRVTFKGDSATVIQAITRSDSDFLPFGNIIDDIRHLVSAFQFSDFCHVNCGCNIVADALAKRAKLCEGMQVWLECLPEDISPLVFFDVP</sequence>
<feature type="signal peptide" evidence="1">
    <location>
        <begin position="1"/>
        <end position="22"/>
    </location>
</feature>
<dbReference type="EMBL" id="JAZDWU010000001">
    <property type="protein sequence ID" value="KAL0012947.1"/>
    <property type="molecule type" value="Genomic_DNA"/>
</dbReference>
<gene>
    <name evidence="3" type="ORF">SO802_000016</name>
</gene>
<evidence type="ECO:0000313" key="3">
    <source>
        <dbReference type="EMBL" id="KAL0012947.1"/>
    </source>
</evidence>
<dbReference type="CDD" id="cd06222">
    <property type="entry name" value="RNase_H_like"/>
    <property type="match status" value="1"/>
</dbReference>